<evidence type="ECO:0000256" key="4">
    <source>
        <dbReference type="RuleBase" id="RU003792"/>
    </source>
</evidence>
<feature type="domain" description="Pseudouridine synthase I TruA alpha/beta" evidence="5">
    <location>
        <begin position="258"/>
        <end position="343"/>
    </location>
</feature>
<dbReference type="GO" id="GO:0005634">
    <property type="term" value="C:nucleus"/>
    <property type="evidence" value="ECO:0007669"/>
    <property type="project" value="TreeGrafter"/>
</dbReference>
<keyword evidence="2 4" id="KW-0819">tRNA processing</keyword>
<dbReference type="GO" id="GO:1990481">
    <property type="term" value="P:mRNA pseudouridine synthesis"/>
    <property type="evidence" value="ECO:0007669"/>
    <property type="project" value="TreeGrafter"/>
</dbReference>
<dbReference type="EMBL" id="AFBI03000051">
    <property type="protein sequence ID" value="EJW02917.1"/>
    <property type="molecule type" value="Genomic_DNA"/>
</dbReference>
<evidence type="ECO:0000259" key="5">
    <source>
        <dbReference type="Pfam" id="PF01416"/>
    </source>
</evidence>
<dbReference type="VEuPathDB" id="MicrosporidiaDB:EDEG_02682"/>
<dbReference type="Gene3D" id="3.30.70.580">
    <property type="entry name" value="Pseudouridine synthase I, catalytic domain, N-terminal subdomain"/>
    <property type="match status" value="1"/>
</dbReference>
<evidence type="ECO:0000256" key="2">
    <source>
        <dbReference type="ARBA" id="ARBA00022694"/>
    </source>
</evidence>
<dbReference type="OrthoDB" id="25767at2759"/>
<dbReference type="InterPro" id="IPR001406">
    <property type="entry name" value="PsdUridine_synth_TruA"/>
</dbReference>
<proteinExistence type="inferred from homology"/>
<comment type="catalytic activity">
    <reaction evidence="4">
        <text>uridine(38/39/40) in tRNA = pseudouridine(38/39/40) in tRNA</text>
        <dbReference type="Rhea" id="RHEA:22376"/>
        <dbReference type="Rhea" id="RHEA-COMP:10085"/>
        <dbReference type="Rhea" id="RHEA-COMP:10087"/>
        <dbReference type="ChEBI" id="CHEBI:65314"/>
        <dbReference type="ChEBI" id="CHEBI:65315"/>
        <dbReference type="EC" id="5.4.99.12"/>
    </reaction>
</comment>
<dbReference type="Pfam" id="PF01416">
    <property type="entry name" value="PseudoU_synth_1"/>
    <property type="match status" value="1"/>
</dbReference>
<accession>J9DNE9</accession>
<gene>
    <name evidence="6" type="ORF">EDEG_02682</name>
</gene>
<dbReference type="InterPro" id="IPR020095">
    <property type="entry name" value="PsdUridine_synth_TruA_C"/>
</dbReference>
<keyword evidence="3 4" id="KW-0413">Isomerase</keyword>
<evidence type="ECO:0000256" key="1">
    <source>
        <dbReference type="ARBA" id="ARBA00009375"/>
    </source>
</evidence>
<dbReference type="GO" id="GO:0160147">
    <property type="term" value="F:tRNA pseudouridine(38-40) synthase activity"/>
    <property type="evidence" value="ECO:0007669"/>
    <property type="project" value="UniProtKB-EC"/>
</dbReference>
<sequence>MTEKLTKIAIKFSYDGTNYSGLALQPDENNTIAHHIHKSLEKYNFYDSAVVFCGRTDAGVSASNMIASFYIKNYAKGMNVGAMINNALPDEIVIKEWALVDDKFDARRDCRQRHYKYFFSLNEEFIATIGNNKIFENINRECEIMRISETPDRKVKKCKFSDKSCKNITESTLNNDLHCKNILKENFVKTGVFSILNGTQPLIVHKIKSDFTDLKKFCLSELEKSTQSISKIKNVTEYIDIVLSRMDYCIEKIKPLKNFKNFCKKSCEKQLNRNGKNIDEKFYLRTLNLLEIKKTESTDNFFYMNVKARSFLHNMVRKIFYVVFNYGIGLLSDKNINDIIEGEISAGCAQSENLMFCCGFYECEIDFQPVKDKNKAARLCSKMLHYVMEKNRQS</sequence>
<keyword evidence="7" id="KW-1185">Reference proteome</keyword>
<dbReference type="Gene3D" id="3.30.70.660">
    <property type="entry name" value="Pseudouridine synthase I, catalytic domain, C-terminal subdomain"/>
    <property type="match status" value="1"/>
</dbReference>
<dbReference type="GO" id="GO:0003723">
    <property type="term" value="F:RNA binding"/>
    <property type="evidence" value="ECO:0007669"/>
    <property type="project" value="InterPro"/>
</dbReference>
<dbReference type="EC" id="5.4.99.12" evidence="4"/>
<protein>
    <recommendedName>
        <fullName evidence="4">tRNA pseudouridine synthase</fullName>
        <ecNumber evidence="4">5.4.99.12</ecNumber>
    </recommendedName>
</protein>
<dbReference type="GO" id="GO:0005737">
    <property type="term" value="C:cytoplasm"/>
    <property type="evidence" value="ECO:0007669"/>
    <property type="project" value="TreeGrafter"/>
</dbReference>
<dbReference type="InParanoid" id="J9DNE9"/>
<name>J9DNE9_EDHAE</name>
<reference evidence="6 7" key="1">
    <citation type="submission" date="2011-08" db="EMBL/GenBank/DDBJ databases">
        <authorList>
            <person name="Liu Z.J."/>
            <person name="Shi F.L."/>
            <person name="Lu J.Q."/>
            <person name="Li M."/>
            <person name="Wang Z.L."/>
        </authorList>
    </citation>
    <scope>NUCLEOTIDE SEQUENCE [LARGE SCALE GENOMIC DNA]</scope>
    <source>
        <strain evidence="6 7">USNM 41457</strain>
    </source>
</reference>
<dbReference type="InterPro" id="IPR020094">
    <property type="entry name" value="TruA/RsuA/RluB/E/F_N"/>
</dbReference>
<dbReference type="HOGENOM" id="CLU_700254_0_0_1"/>
<dbReference type="AlphaFoldDB" id="J9DNE9"/>
<comment type="similarity">
    <text evidence="1 4">Belongs to the tRNA pseudouridine synthase TruA family.</text>
</comment>
<organism evidence="6 7">
    <name type="scientific">Edhazardia aedis (strain USNM 41457)</name>
    <name type="common">Microsporidian parasite</name>
    <dbReference type="NCBI Taxonomy" id="1003232"/>
    <lineage>
        <taxon>Eukaryota</taxon>
        <taxon>Fungi</taxon>
        <taxon>Fungi incertae sedis</taxon>
        <taxon>Microsporidia</taxon>
        <taxon>Edhazardia</taxon>
    </lineage>
</organism>
<evidence type="ECO:0000313" key="6">
    <source>
        <dbReference type="EMBL" id="EJW02917.1"/>
    </source>
</evidence>
<reference evidence="7" key="2">
    <citation type="submission" date="2015-07" db="EMBL/GenBank/DDBJ databases">
        <title>Contrasting host-pathogen interactions and genome evolution in two generalist and specialist microsporidian pathogens of mosquitoes.</title>
        <authorList>
            <consortium name="The Broad Institute Genomics Platform"/>
            <consortium name="The Broad Institute Genome Sequencing Center for Infectious Disease"/>
            <person name="Cuomo C.A."/>
            <person name="Sanscrainte N.D."/>
            <person name="Goldberg J.M."/>
            <person name="Heiman D."/>
            <person name="Young S."/>
            <person name="Zeng Q."/>
            <person name="Becnel J.J."/>
            <person name="Birren B.W."/>
        </authorList>
    </citation>
    <scope>NUCLEOTIDE SEQUENCE [LARGE SCALE GENOMIC DNA]</scope>
    <source>
        <strain evidence="7">USNM 41457</strain>
    </source>
</reference>
<dbReference type="InterPro" id="IPR020097">
    <property type="entry name" value="PsdUridine_synth_TruA_a/b_dom"/>
</dbReference>
<dbReference type="InterPro" id="IPR020103">
    <property type="entry name" value="PsdUridine_synth_cat_dom_sf"/>
</dbReference>
<evidence type="ECO:0000313" key="7">
    <source>
        <dbReference type="Proteomes" id="UP000003163"/>
    </source>
</evidence>
<dbReference type="PANTHER" id="PTHR11142:SF5">
    <property type="entry name" value="TRNA PSEUDOURIDINE(38_39) SYNTHASE"/>
    <property type="match status" value="1"/>
</dbReference>
<dbReference type="Proteomes" id="UP000003163">
    <property type="component" value="Unassembled WGS sequence"/>
</dbReference>
<evidence type="ECO:0000256" key="3">
    <source>
        <dbReference type="ARBA" id="ARBA00023235"/>
    </source>
</evidence>
<dbReference type="GO" id="GO:0031119">
    <property type="term" value="P:tRNA pseudouridine synthesis"/>
    <property type="evidence" value="ECO:0007669"/>
    <property type="project" value="TreeGrafter"/>
</dbReference>
<dbReference type="SUPFAM" id="SSF55120">
    <property type="entry name" value="Pseudouridine synthase"/>
    <property type="match status" value="1"/>
</dbReference>
<dbReference type="STRING" id="1003232.J9DNE9"/>
<dbReference type="OMA" id="YYMEIAS"/>
<comment type="caution">
    <text evidence="6">The sequence shown here is derived from an EMBL/GenBank/DDBJ whole genome shotgun (WGS) entry which is preliminary data.</text>
</comment>
<dbReference type="PANTHER" id="PTHR11142">
    <property type="entry name" value="PSEUDOURIDYLATE SYNTHASE"/>
    <property type="match status" value="1"/>
</dbReference>